<name>A0A327QWJ2_9BACT</name>
<accession>A0A327QWJ2</accession>
<dbReference type="Pfam" id="PF22564">
    <property type="entry name" value="HAAS"/>
    <property type="match status" value="1"/>
</dbReference>
<dbReference type="AlphaFoldDB" id="A0A327QWJ2"/>
<keyword evidence="1" id="KW-0472">Membrane</keyword>
<evidence type="ECO:0000313" key="2">
    <source>
        <dbReference type="EMBL" id="RAJ08315.1"/>
    </source>
</evidence>
<organism evidence="2 3">
    <name type="scientific">Chitinophaga skermanii</name>
    <dbReference type="NCBI Taxonomy" id="331697"/>
    <lineage>
        <taxon>Bacteria</taxon>
        <taxon>Pseudomonadati</taxon>
        <taxon>Bacteroidota</taxon>
        <taxon>Chitinophagia</taxon>
        <taxon>Chitinophagales</taxon>
        <taxon>Chitinophagaceae</taxon>
        <taxon>Chitinophaga</taxon>
    </lineage>
</organism>
<keyword evidence="3" id="KW-1185">Reference proteome</keyword>
<reference evidence="2 3" key="1">
    <citation type="submission" date="2018-06" db="EMBL/GenBank/DDBJ databases">
        <title>Genomic Encyclopedia of Archaeal and Bacterial Type Strains, Phase II (KMG-II): from individual species to whole genera.</title>
        <authorList>
            <person name="Goeker M."/>
        </authorList>
    </citation>
    <scope>NUCLEOTIDE SEQUENCE [LARGE SCALE GENOMIC DNA]</scope>
    <source>
        <strain evidence="2 3">DSM 23857</strain>
    </source>
</reference>
<comment type="caution">
    <text evidence="2">The sequence shown here is derived from an EMBL/GenBank/DDBJ whole genome shotgun (WGS) entry which is preliminary data.</text>
</comment>
<protein>
    <submittedName>
        <fullName evidence="2">Uncharacterized protein DUF1700</fullName>
    </submittedName>
</protein>
<evidence type="ECO:0000256" key="1">
    <source>
        <dbReference type="SAM" id="Phobius"/>
    </source>
</evidence>
<dbReference type="RefSeq" id="WP_111596477.1">
    <property type="nucleotide sequence ID" value="NZ_QLLL01000002.1"/>
</dbReference>
<dbReference type="OrthoDB" id="1358731at2"/>
<proteinExistence type="predicted"/>
<feature type="transmembrane region" description="Helical" evidence="1">
    <location>
        <begin position="110"/>
        <end position="131"/>
    </location>
</feature>
<gene>
    <name evidence="2" type="ORF">LX64_00963</name>
</gene>
<evidence type="ECO:0000313" key="3">
    <source>
        <dbReference type="Proteomes" id="UP000249547"/>
    </source>
</evidence>
<sequence>MKIATIPFEQAASARVYSDYMKRVKREIQSLPQQSQDDIYMEFNSHIFEAIQHRGSTHEIDALLDILEKLGEPHDVLKQLVADKKLEQATRTFNPLHIFKALVLNITNGFSYIIFAVLYLFLFAFLFLIVAKIMHPEQVGLFTQDGHLKLLGRTTNPLQPGMVEILGDWFISLMLFSAVLFYFIITLLLRIKKSINKK</sequence>
<dbReference type="Proteomes" id="UP000249547">
    <property type="component" value="Unassembled WGS sequence"/>
</dbReference>
<keyword evidence="1" id="KW-1133">Transmembrane helix</keyword>
<dbReference type="EMBL" id="QLLL01000002">
    <property type="protein sequence ID" value="RAJ08315.1"/>
    <property type="molecule type" value="Genomic_DNA"/>
</dbReference>
<keyword evidence="1" id="KW-0812">Transmembrane</keyword>
<feature type="transmembrane region" description="Helical" evidence="1">
    <location>
        <begin position="169"/>
        <end position="189"/>
    </location>
</feature>